<dbReference type="PIRSF" id="PIRSF037031">
    <property type="entry name" value="Redox_disulphide_2"/>
    <property type="match status" value="1"/>
</dbReference>
<keyword evidence="3" id="KW-1185">Reference proteome</keyword>
<organism evidence="2 3">
    <name type="scientific">Chloracidobacterium sp. N</name>
    <dbReference type="NCBI Taxonomy" id="2821540"/>
    <lineage>
        <taxon>Bacteria</taxon>
        <taxon>Pseudomonadati</taxon>
        <taxon>Acidobacteriota</taxon>
        <taxon>Terriglobia</taxon>
        <taxon>Terriglobales</taxon>
        <taxon>Acidobacteriaceae</taxon>
        <taxon>Chloracidobacterium</taxon>
        <taxon>Chloracidobacterium aggregatum</taxon>
    </lineage>
</organism>
<proteinExistence type="predicted"/>
<dbReference type="PANTHER" id="PTHR36450:SF1">
    <property type="entry name" value="THIOREDOXIN"/>
    <property type="match status" value="1"/>
</dbReference>
<dbReference type="Proteomes" id="UP000677668">
    <property type="component" value="Chromosome 1"/>
</dbReference>
<gene>
    <name evidence="2" type="ORF">J8C05_06650</name>
</gene>
<dbReference type="EMBL" id="CP072642">
    <property type="protein sequence ID" value="QUV93063.1"/>
    <property type="molecule type" value="Genomic_DNA"/>
</dbReference>
<dbReference type="Gene3D" id="3.40.30.10">
    <property type="entry name" value="Glutaredoxin"/>
    <property type="match status" value="1"/>
</dbReference>
<dbReference type="PANTHER" id="PTHR36450">
    <property type="entry name" value="THIOREDOXIN"/>
    <property type="match status" value="1"/>
</dbReference>
<evidence type="ECO:0000313" key="3">
    <source>
        <dbReference type="Proteomes" id="UP000677668"/>
    </source>
</evidence>
<dbReference type="InterPro" id="IPR036249">
    <property type="entry name" value="Thioredoxin-like_sf"/>
</dbReference>
<evidence type="ECO:0000313" key="2">
    <source>
        <dbReference type="EMBL" id="QUV93063.1"/>
    </source>
</evidence>
<evidence type="ECO:0000259" key="1">
    <source>
        <dbReference type="Pfam" id="PF13192"/>
    </source>
</evidence>
<protein>
    <submittedName>
        <fullName evidence="2">Thioredoxin family protein</fullName>
    </submittedName>
</protein>
<dbReference type="InterPro" id="IPR005243">
    <property type="entry name" value="THIRX-like_proc"/>
</dbReference>
<dbReference type="Pfam" id="PF13192">
    <property type="entry name" value="Thioredoxin_3"/>
    <property type="match status" value="1"/>
</dbReference>
<reference evidence="2 3" key="1">
    <citation type="submission" date="2021-03" db="EMBL/GenBank/DDBJ databases">
        <title>Genomic and phenotypic characterization of Chloracidobacterium isolates provides evidence for multiple species.</title>
        <authorList>
            <person name="Saini M.K."/>
            <person name="Costas A.M.G."/>
            <person name="Tank M."/>
            <person name="Bryant D.A."/>
        </authorList>
    </citation>
    <scope>NUCLEOTIDE SEQUENCE [LARGE SCALE GENOMIC DNA]</scope>
    <source>
        <strain evidence="2 3">N</strain>
    </source>
</reference>
<name>A0ABX8AXX2_9BACT</name>
<dbReference type="SUPFAM" id="SSF52833">
    <property type="entry name" value="Thioredoxin-like"/>
    <property type="match status" value="1"/>
</dbReference>
<dbReference type="NCBIfam" id="TIGR00412">
    <property type="entry name" value="redox_disulf_2"/>
    <property type="match status" value="1"/>
</dbReference>
<dbReference type="RefSeq" id="WP_014099862.1">
    <property type="nucleotide sequence ID" value="NZ_CP072642.1"/>
</dbReference>
<sequence length="78" mass="8373">MKDIKVLGTGCATCKSTVALIEEVARTKGIAVSLQKVEDIKDIMHYGVMSTPAVVVDGKVVHAGGMPSRDRIEQWLCS</sequence>
<feature type="domain" description="Thioredoxin-like fold" evidence="1">
    <location>
        <begin position="3"/>
        <end position="76"/>
    </location>
</feature>
<dbReference type="InterPro" id="IPR012336">
    <property type="entry name" value="Thioredoxin-like_fold"/>
</dbReference>
<accession>A0ABX8AXX2</accession>